<evidence type="ECO:0000313" key="4">
    <source>
        <dbReference type="Proteomes" id="UP000265515"/>
    </source>
</evidence>
<dbReference type="Proteomes" id="UP000265515">
    <property type="component" value="Unassembled WGS sequence"/>
</dbReference>
<evidence type="ECO:0000313" key="3">
    <source>
        <dbReference type="EMBL" id="GBG70589.1"/>
    </source>
</evidence>
<comment type="caution">
    <text evidence="3">The sequence shown here is derived from an EMBL/GenBank/DDBJ whole genome shotgun (WGS) entry which is preliminary data.</text>
</comment>
<dbReference type="InterPro" id="IPR027951">
    <property type="entry name" value="Nepro_N"/>
</dbReference>
<evidence type="ECO:0000259" key="2">
    <source>
        <dbReference type="Pfam" id="PF14780"/>
    </source>
</evidence>
<dbReference type="PANTHER" id="PTHR34786:SF1">
    <property type="entry name" value="OS09G0504900 PROTEIN"/>
    <property type="match status" value="1"/>
</dbReference>
<feature type="compositionally biased region" description="Basic and acidic residues" evidence="1">
    <location>
        <begin position="396"/>
        <end position="407"/>
    </location>
</feature>
<feature type="compositionally biased region" description="Gly residues" evidence="1">
    <location>
        <begin position="241"/>
        <end position="259"/>
    </location>
</feature>
<dbReference type="EMBL" id="BFEA01000133">
    <property type="protein sequence ID" value="GBG70589.1"/>
    <property type="molecule type" value="Genomic_DNA"/>
</dbReference>
<reference evidence="3 4" key="1">
    <citation type="journal article" date="2018" name="Cell">
        <title>The Chara Genome: Secondary Complexity and Implications for Plant Terrestrialization.</title>
        <authorList>
            <person name="Nishiyama T."/>
            <person name="Sakayama H."/>
            <person name="Vries J.D."/>
            <person name="Buschmann H."/>
            <person name="Saint-Marcoux D."/>
            <person name="Ullrich K.K."/>
            <person name="Haas F.B."/>
            <person name="Vanderstraeten L."/>
            <person name="Becker D."/>
            <person name="Lang D."/>
            <person name="Vosolsobe S."/>
            <person name="Rombauts S."/>
            <person name="Wilhelmsson P.K.I."/>
            <person name="Janitza P."/>
            <person name="Kern R."/>
            <person name="Heyl A."/>
            <person name="Rumpler F."/>
            <person name="Villalobos L.I.A.C."/>
            <person name="Clay J.M."/>
            <person name="Skokan R."/>
            <person name="Toyoda A."/>
            <person name="Suzuki Y."/>
            <person name="Kagoshima H."/>
            <person name="Schijlen E."/>
            <person name="Tajeshwar N."/>
            <person name="Catarino B."/>
            <person name="Hetherington A.J."/>
            <person name="Saltykova A."/>
            <person name="Bonnot C."/>
            <person name="Breuninger H."/>
            <person name="Symeonidi A."/>
            <person name="Radhakrishnan G.V."/>
            <person name="Van Nieuwerburgh F."/>
            <person name="Deforce D."/>
            <person name="Chang C."/>
            <person name="Karol K.G."/>
            <person name="Hedrich R."/>
            <person name="Ulvskov P."/>
            <person name="Glockner G."/>
            <person name="Delwiche C.F."/>
            <person name="Petrasek J."/>
            <person name="Van de Peer Y."/>
            <person name="Friml J."/>
            <person name="Beilby M."/>
            <person name="Dolan L."/>
            <person name="Kohara Y."/>
            <person name="Sugano S."/>
            <person name="Fujiyama A."/>
            <person name="Delaux P.-M."/>
            <person name="Quint M."/>
            <person name="TheiBen G."/>
            <person name="Hagemann M."/>
            <person name="Harholt J."/>
            <person name="Dunand C."/>
            <person name="Zachgo S."/>
            <person name="Langdale J."/>
            <person name="Maumus F."/>
            <person name="Straeten D.V.D."/>
            <person name="Gould S.B."/>
            <person name="Rensing S.A."/>
        </authorList>
    </citation>
    <scope>NUCLEOTIDE SEQUENCE [LARGE SCALE GENOMIC DNA]</scope>
    <source>
        <strain evidence="3 4">S276</strain>
    </source>
</reference>
<feature type="domain" description="Nucleolus and neural progenitor protein-like N-terminal" evidence="2">
    <location>
        <begin position="12"/>
        <end position="165"/>
    </location>
</feature>
<dbReference type="OrthoDB" id="114080at2759"/>
<sequence>MVQSSGMCSLEECAEKLRQPSLWAESTMFDRILYKNNNQHRCTLYFQRLRAVRQGMNLLRKVGLHEHLQDLCIKLRSRPDASSCSSSPSDEEYAQVQNVLKRLWAGAKLMSRINRAALIAAARVATLLASQTFGRMAAIAFGCLSRFHVLLCQMICDTVPAYNLLLSTATERGFDLGTLLEDPKLPPCGHLLDAERLPVKLEEQVSKPESVGVKAVFDSTRRKPRAAGGAGPHPRGVEQAGRGGSGGRVGPSQGRGDGGPNPSRGRGDGDPHPSRGSGDGGDQPTRGRGPDGESGNYDGSAANPSCAQPGRGEKRRKRTRAAALRPSSEAKEHLADGRGGLRQQENEAPAVAGQQAGSNDTRASTSGTADDTPKKRKVVTPVARSGGKRLGHGGHLPRDWRFLEKDG</sequence>
<gene>
    <name evidence="3" type="ORF">CBR_g6715</name>
</gene>
<organism evidence="3 4">
    <name type="scientific">Chara braunii</name>
    <name type="common">Braun's stonewort</name>
    <dbReference type="NCBI Taxonomy" id="69332"/>
    <lineage>
        <taxon>Eukaryota</taxon>
        <taxon>Viridiplantae</taxon>
        <taxon>Streptophyta</taxon>
        <taxon>Charophyceae</taxon>
        <taxon>Charales</taxon>
        <taxon>Characeae</taxon>
        <taxon>Chara</taxon>
    </lineage>
</organism>
<dbReference type="Pfam" id="PF14780">
    <property type="entry name" value="NEPRO_N"/>
    <property type="match status" value="1"/>
</dbReference>
<dbReference type="Gramene" id="GBG70589">
    <property type="protein sequence ID" value="GBG70589"/>
    <property type="gene ID" value="CBR_g6715"/>
</dbReference>
<name>A0A388KKL8_CHABU</name>
<accession>A0A388KKL8</accession>
<dbReference type="STRING" id="69332.A0A388KKL8"/>
<feature type="region of interest" description="Disordered" evidence="1">
    <location>
        <begin position="203"/>
        <end position="407"/>
    </location>
</feature>
<dbReference type="PANTHER" id="PTHR34786">
    <property type="entry name" value="OS09G0504900 PROTEIN"/>
    <property type="match status" value="1"/>
</dbReference>
<feature type="compositionally biased region" description="Polar residues" evidence="1">
    <location>
        <begin position="355"/>
        <end position="369"/>
    </location>
</feature>
<evidence type="ECO:0000256" key="1">
    <source>
        <dbReference type="SAM" id="MobiDB-lite"/>
    </source>
</evidence>
<dbReference type="AlphaFoldDB" id="A0A388KKL8"/>
<protein>
    <recommendedName>
        <fullName evidence="2">Nucleolus and neural progenitor protein-like N-terminal domain-containing protein</fullName>
    </recommendedName>
</protein>
<proteinExistence type="predicted"/>
<keyword evidence="4" id="KW-1185">Reference proteome</keyword>